<dbReference type="EMBL" id="CAKMRJ010002223">
    <property type="protein sequence ID" value="CAH1426428.1"/>
    <property type="molecule type" value="Genomic_DNA"/>
</dbReference>
<dbReference type="Pfam" id="PF13041">
    <property type="entry name" value="PPR_2"/>
    <property type="match status" value="1"/>
</dbReference>
<evidence type="ECO:0000313" key="3">
    <source>
        <dbReference type="EMBL" id="CAH1426428.1"/>
    </source>
</evidence>
<accession>A0AAU9MEK2</accession>
<organism evidence="3 4">
    <name type="scientific">Lactuca virosa</name>
    <dbReference type="NCBI Taxonomy" id="75947"/>
    <lineage>
        <taxon>Eukaryota</taxon>
        <taxon>Viridiplantae</taxon>
        <taxon>Streptophyta</taxon>
        <taxon>Embryophyta</taxon>
        <taxon>Tracheophyta</taxon>
        <taxon>Spermatophyta</taxon>
        <taxon>Magnoliopsida</taxon>
        <taxon>eudicotyledons</taxon>
        <taxon>Gunneridae</taxon>
        <taxon>Pentapetalae</taxon>
        <taxon>asterids</taxon>
        <taxon>campanulids</taxon>
        <taxon>Asterales</taxon>
        <taxon>Asteraceae</taxon>
        <taxon>Cichorioideae</taxon>
        <taxon>Cichorieae</taxon>
        <taxon>Lactucinae</taxon>
        <taxon>Lactuca</taxon>
    </lineage>
</organism>
<evidence type="ECO:0000256" key="1">
    <source>
        <dbReference type="ARBA" id="ARBA00022737"/>
    </source>
</evidence>
<keyword evidence="4" id="KW-1185">Reference proteome</keyword>
<evidence type="ECO:0008006" key="5">
    <source>
        <dbReference type="Google" id="ProtNLM"/>
    </source>
</evidence>
<evidence type="ECO:0000256" key="2">
    <source>
        <dbReference type="PROSITE-ProRule" id="PRU00708"/>
    </source>
</evidence>
<dbReference type="GO" id="GO:0009451">
    <property type="term" value="P:RNA modification"/>
    <property type="evidence" value="ECO:0007669"/>
    <property type="project" value="InterPro"/>
</dbReference>
<dbReference type="InterPro" id="IPR011990">
    <property type="entry name" value="TPR-like_helical_dom_sf"/>
</dbReference>
<gene>
    <name evidence="3" type="ORF">LVIROSA_LOCUS13508</name>
</gene>
<dbReference type="Proteomes" id="UP001157418">
    <property type="component" value="Unassembled WGS sequence"/>
</dbReference>
<name>A0AAU9MEK2_9ASTR</name>
<keyword evidence="1" id="KW-0677">Repeat</keyword>
<dbReference type="AlphaFoldDB" id="A0AAU9MEK2"/>
<proteinExistence type="predicted"/>
<dbReference type="InterPro" id="IPR046848">
    <property type="entry name" value="E_motif"/>
</dbReference>
<feature type="repeat" description="PPR" evidence="2">
    <location>
        <begin position="32"/>
        <end position="66"/>
    </location>
</feature>
<dbReference type="GO" id="GO:0003723">
    <property type="term" value="F:RNA binding"/>
    <property type="evidence" value="ECO:0007669"/>
    <property type="project" value="InterPro"/>
</dbReference>
<dbReference type="NCBIfam" id="TIGR00756">
    <property type="entry name" value="PPR"/>
    <property type="match status" value="1"/>
</dbReference>
<comment type="caution">
    <text evidence="3">The sequence shown here is derived from an EMBL/GenBank/DDBJ whole genome shotgun (WGS) entry which is preliminary data.</text>
</comment>
<dbReference type="FunFam" id="1.25.40.10:FF:000242">
    <property type="entry name" value="Pentatricopeptide repeat-containing protein"/>
    <property type="match status" value="1"/>
</dbReference>
<dbReference type="PROSITE" id="PS51375">
    <property type="entry name" value="PPR"/>
    <property type="match status" value="2"/>
</dbReference>
<protein>
    <recommendedName>
        <fullName evidence="5">Pentatricopeptide repeat-containing protein</fullName>
    </recommendedName>
</protein>
<dbReference type="PANTHER" id="PTHR47926:SF489">
    <property type="entry name" value="PENTATRICOPEPTIDE REPEAT-CONTAINING PROTEIN"/>
    <property type="match status" value="1"/>
</dbReference>
<dbReference type="InterPro" id="IPR002885">
    <property type="entry name" value="PPR_rpt"/>
</dbReference>
<dbReference type="InterPro" id="IPR046960">
    <property type="entry name" value="PPR_At4g14850-like_plant"/>
</dbReference>
<feature type="repeat" description="PPR" evidence="2">
    <location>
        <begin position="145"/>
        <end position="179"/>
    </location>
</feature>
<dbReference type="Pfam" id="PF20431">
    <property type="entry name" value="E_motif"/>
    <property type="match status" value="1"/>
</dbReference>
<evidence type="ECO:0000313" key="4">
    <source>
        <dbReference type="Proteomes" id="UP001157418"/>
    </source>
</evidence>
<dbReference type="Gene3D" id="1.25.40.10">
    <property type="entry name" value="Tetratricopeptide repeat domain"/>
    <property type="match status" value="2"/>
</dbReference>
<reference evidence="3 4" key="1">
    <citation type="submission" date="2022-01" db="EMBL/GenBank/DDBJ databases">
        <authorList>
            <person name="Xiong W."/>
            <person name="Schranz E."/>
        </authorList>
    </citation>
    <scope>NUCLEOTIDE SEQUENCE [LARGE SCALE GENOMIC DNA]</scope>
</reference>
<sequence length="217" mass="24499">MLYVEQALIDMHAKCGCIEKSLEVFYGLHDKDTASWTSIIFALSLNGKSSLALKLFSEMNESGFRPDDITFIGVLNACRHGRLVEEGWKHFESMKSVYEIEPKIEHYGCLIDLLCRAGLLKEAEKIANKIPREKDEMLSEIEGGDSSIHTLLANIYASVGRWEDVKKVRRKMRGDGVRKEPGCSSIEVNGNVYEFLAGDVSHPEMNDICFCLKTLFK</sequence>
<dbReference type="Pfam" id="PF01535">
    <property type="entry name" value="PPR"/>
    <property type="match status" value="2"/>
</dbReference>
<dbReference type="PANTHER" id="PTHR47926">
    <property type="entry name" value="PENTATRICOPEPTIDE REPEAT-CONTAINING PROTEIN"/>
    <property type="match status" value="1"/>
</dbReference>